<feature type="region of interest" description="Disordered" evidence="5">
    <location>
        <begin position="1"/>
        <end position="78"/>
    </location>
</feature>
<evidence type="ECO:0000256" key="3">
    <source>
        <dbReference type="ARBA" id="ARBA00023274"/>
    </source>
</evidence>
<proteinExistence type="inferred from homology"/>
<dbReference type="InterPro" id="IPR036235">
    <property type="entry name" value="Ribosomal_bL12_oligo_N_sf"/>
</dbReference>
<evidence type="ECO:0000256" key="4">
    <source>
        <dbReference type="HAMAP-Rule" id="MF_00368"/>
    </source>
</evidence>
<dbReference type="HAMAP" id="MF_00368">
    <property type="entry name" value="Ribosomal_bL12"/>
    <property type="match status" value="1"/>
</dbReference>
<dbReference type="InterPro" id="IPR014719">
    <property type="entry name" value="Ribosomal_bL12_C/ClpS-like"/>
</dbReference>
<dbReference type="Pfam" id="PF16320">
    <property type="entry name" value="Ribosomal_L12_N"/>
    <property type="match status" value="1"/>
</dbReference>
<dbReference type="AlphaFoldDB" id="A0A523TFI6"/>
<dbReference type="FunFam" id="3.30.1390.10:FF:000001">
    <property type="entry name" value="50S ribosomal protein L7/L12"/>
    <property type="match status" value="1"/>
</dbReference>
<accession>A0A523TFI6</accession>
<dbReference type="CDD" id="cd00387">
    <property type="entry name" value="Ribosomal_L7_L12"/>
    <property type="match status" value="1"/>
</dbReference>
<evidence type="ECO:0000313" key="9">
    <source>
        <dbReference type="Proteomes" id="UP000316517"/>
    </source>
</evidence>
<dbReference type="SUPFAM" id="SSF54736">
    <property type="entry name" value="ClpS-like"/>
    <property type="match status" value="1"/>
</dbReference>
<dbReference type="Gene3D" id="3.30.1390.10">
    <property type="match status" value="1"/>
</dbReference>
<feature type="compositionally biased region" description="Basic and acidic residues" evidence="5">
    <location>
        <begin position="10"/>
        <end position="78"/>
    </location>
</feature>
<gene>
    <name evidence="4" type="primary">rplL</name>
    <name evidence="8" type="ORF">E3J68_02345</name>
</gene>
<evidence type="ECO:0000259" key="7">
    <source>
        <dbReference type="Pfam" id="PF16320"/>
    </source>
</evidence>
<evidence type="ECO:0000256" key="1">
    <source>
        <dbReference type="ARBA" id="ARBA00007197"/>
    </source>
</evidence>
<dbReference type="NCBIfam" id="TIGR00855">
    <property type="entry name" value="L12"/>
    <property type="match status" value="1"/>
</dbReference>
<dbReference type="Proteomes" id="UP000316517">
    <property type="component" value="Unassembled WGS sequence"/>
</dbReference>
<evidence type="ECO:0000256" key="5">
    <source>
        <dbReference type="SAM" id="MobiDB-lite"/>
    </source>
</evidence>
<feature type="domain" description="Large ribosomal subunit protein bL12 oligomerization" evidence="7">
    <location>
        <begin position="76"/>
        <end position="124"/>
    </location>
</feature>
<dbReference type="Gene3D" id="1.20.5.710">
    <property type="entry name" value="Single helix bin"/>
    <property type="match status" value="1"/>
</dbReference>
<feature type="domain" description="Large ribosomal subunit protein bL12 C-terminal" evidence="6">
    <location>
        <begin position="132"/>
        <end position="198"/>
    </location>
</feature>
<comment type="subunit">
    <text evidence="4">Homodimer. Part of the ribosomal stalk of the 50S ribosomal subunit. Forms a multimeric L10(L12)X complex, where L10 forms an elongated spine to which 2 to 4 L12 dimers bind in a sequential fashion. Binds GTP-bound translation factors.</text>
</comment>
<comment type="caution">
    <text evidence="8">The sequence shown here is derived from an EMBL/GenBank/DDBJ whole genome shotgun (WGS) entry which is preliminary data.</text>
</comment>
<dbReference type="GO" id="GO:0006412">
    <property type="term" value="P:translation"/>
    <property type="evidence" value="ECO:0007669"/>
    <property type="project" value="UniProtKB-UniRule"/>
</dbReference>
<dbReference type="InterPro" id="IPR008932">
    <property type="entry name" value="Ribosomal_bL12_oligo"/>
</dbReference>
<keyword evidence="2 4" id="KW-0689">Ribosomal protein</keyword>
<reference evidence="8 9" key="1">
    <citation type="submission" date="2019-03" db="EMBL/GenBank/DDBJ databases">
        <title>Metabolic potential of uncultured bacteria and archaea associated with petroleum seepage in deep-sea sediments.</title>
        <authorList>
            <person name="Dong X."/>
            <person name="Hubert C."/>
        </authorList>
    </citation>
    <scope>NUCLEOTIDE SEQUENCE [LARGE SCALE GENOMIC DNA]</scope>
    <source>
        <strain evidence="8">E44_bin3</strain>
    </source>
</reference>
<organism evidence="8 9">
    <name type="scientific">Aerophobetes bacterium</name>
    <dbReference type="NCBI Taxonomy" id="2030807"/>
    <lineage>
        <taxon>Bacteria</taxon>
        <taxon>Candidatus Aerophobota</taxon>
    </lineage>
</organism>
<dbReference type="GO" id="GO:0003735">
    <property type="term" value="F:structural constituent of ribosome"/>
    <property type="evidence" value="ECO:0007669"/>
    <property type="project" value="InterPro"/>
</dbReference>
<dbReference type="SUPFAM" id="SSF48300">
    <property type="entry name" value="Ribosomal protein L7/12, oligomerisation (N-terminal) domain"/>
    <property type="match status" value="1"/>
</dbReference>
<keyword evidence="3 4" id="KW-0687">Ribonucleoprotein</keyword>
<comment type="function">
    <text evidence="4">Forms part of the ribosomal stalk which helps the ribosome interact with GTP-bound translation factors. Is thus essential for accurate translation.</text>
</comment>
<dbReference type="PANTHER" id="PTHR45987">
    <property type="entry name" value="39S RIBOSOMAL PROTEIN L12"/>
    <property type="match status" value="1"/>
</dbReference>
<dbReference type="InterPro" id="IPR000206">
    <property type="entry name" value="Ribosomal_bL12"/>
</dbReference>
<dbReference type="GO" id="GO:0022625">
    <property type="term" value="C:cytosolic large ribosomal subunit"/>
    <property type="evidence" value="ECO:0007669"/>
    <property type="project" value="TreeGrafter"/>
</dbReference>
<dbReference type="EMBL" id="SOJT01000096">
    <property type="protein sequence ID" value="TET29106.1"/>
    <property type="molecule type" value="Genomic_DNA"/>
</dbReference>
<name>A0A523TFI6_UNCAE</name>
<dbReference type="Pfam" id="PF00542">
    <property type="entry name" value="Ribosomal_L12"/>
    <property type="match status" value="1"/>
</dbReference>
<sequence length="198" mass="21850">MAKTPSPTGEKLEEVKQQGKKEPKEEPKEEPKVEVKEEPKKELKAELRKEPTKREPTKKLTKELTKEPEDKGKGDKKQEIIKAIEGMNVLELSELVKELEDRFGVKAAAVSPVGIQAPSAGEAAVEEEKTEFDVILSEVGSKKIQVIKEVRKVTSLGLKEAKDLVEQAPQPVKQGVSKEEALKIKGILEAVGAKLEVK</sequence>
<dbReference type="PANTHER" id="PTHR45987:SF4">
    <property type="entry name" value="LARGE RIBOSOMAL SUBUNIT PROTEIN BL12M"/>
    <property type="match status" value="1"/>
</dbReference>
<evidence type="ECO:0000256" key="2">
    <source>
        <dbReference type="ARBA" id="ARBA00022980"/>
    </source>
</evidence>
<dbReference type="InterPro" id="IPR013823">
    <property type="entry name" value="Ribosomal_bL12_C"/>
</dbReference>
<evidence type="ECO:0000259" key="6">
    <source>
        <dbReference type="Pfam" id="PF00542"/>
    </source>
</evidence>
<protein>
    <recommendedName>
        <fullName evidence="4">Large ribosomal subunit protein bL12</fullName>
    </recommendedName>
</protein>
<dbReference type="GO" id="GO:0003729">
    <property type="term" value="F:mRNA binding"/>
    <property type="evidence" value="ECO:0007669"/>
    <property type="project" value="TreeGrafter"/>
</dbReference>
<comment type="similarity">
    <text evidence="1 4">Belongs to the bacterial ribosomal protein bL12 family.</text>
</comment>
<evidence type="ECO:0000313" key="8">
    <source>
        <dbReference type="EMBL" id="TET29106.1"/>
    </source>
</evidence>